<dbReference type="EMBL" id="CP020083">
    <property type="protein sequence ID" value="ASR51828.1"/>
    <property type="molecule type" value="Genomic_DNA"/>
</dbReference>
<reference evidence="8 9" key="1">
    <citation type="submission" date="2017-03" db="EMBL/GenBank/DDBJ databases">
        <title>Complete genome sequence of Blastomonas fulva degrading microcsystin LR.</title>
        <authorList>
            <person name="Lee H.-g."/>
            <person name="Jin L."/>
            <person name="oh H.-M."/>
        </authorList>
    </citation>
    <scope>NUCLEOTIDE SEQUENCE [LARGE SCALE GENOMIC DNA]</scope>
    <source>
        <strain evidence="8 9">T2</strain>
    </source>
</reference>
<name>A0ABN5B4A2_9SPHN</name>
<gene>
    <name evidence="8" type="ORF">B5J99_10445</name>
</gene>
<dbReference type="InterPro" id="IPR001902">
    <property type="entry name" value="SLC26A/SulP_fam"/>
</dbReference>
<comment type="subcellular location">
    <subcellularLocation>
        <location evidence="1">Membrane</location>
        <topology evidence="1">Multi-pass membrane protein</topology>
    </subcellularLocation>
</comment>
<dbReference type="Proteomes" id="UP000258016">
    <property type="component" value="Chromosome"/>
</dbReference>
<feature type="region of interest" description="Disordered" evidence="5">
    <location>
        <begin position="512"/>
        <end position="541"/>
    </location>
</feature>
<feature type="transmembrane region" description="Helical" evidence="6">
    <location>
        <begin position="24"/>
        <end position="44"/>
    </location>
</feature>
<evidence type="ECO:0000313" key="9">
    <source>
        <dbReference type="Proteomes" id="UP000258016"/>
    </source>
</evidence>
<feature type="compositionally biased region" description="Pro residues" evidence="5">
    <location>
        <begin position="532"/>
        <end position="541"/>
    </location>
</feature>
<feature type="transmembrane region" description="Helical" evidence="6">
    <location>
        <begin position="336"/>
        <end position="365"/>
    </location>
</feature>
<feature type="transmembrane region" description="Helical" evidence="6">
    <location>
        <begin position="298"/>
        <end position="316"/>
    </location>
</feature>
<protein>
    <submittedName>
        <fullName evidence="8">SulP family inorganic anion transporter</fullName>
    </submittedName>
</protein>
<evidence type="ECO:0000256" key="4">
    <source>
        <dbReference type="ARBA" id="ARBA00023136"/>
    </source>
</evidence>
<dbReference type="PANTHER" id="PTHR11814">
    <property type="entry name" value="SULFATE TRANSPORTER"/>
    <property type="match status" value="1"/>
</dbReference>
<feature type="transmembrane region" description="Helical" evidence="6">
    <location>
        <begin position="203"/>
        <end position="225"/>
    </location>
</feature>
<evidence type="ECO:0000256" key="6">
    <source>
        <dbReference type="SAM" id="Phobius"/>
    </source>
</evidence>
<proteinExistence type="predicted"/>
<evidence type="ECO:0000256" key="1">
    <source>
        <dbReference type="ARBA" id="ARBA00004141"/>
    </source>
</evidence>
<feature type="transmembrane region" description="Helical" evidence="6">
    <location>
        <begin position="386"/>
        <end position="412"/>
    </location>
</feature>
<feature type="transmembrane region" description="Helical" evidence="6">
    <location>
        <begin position="177"/>
        <end position="196"/>
    </location>
</feature>
<feature type="transmembrane region" description="Helical" evidence="6">
    <location>
        <begin position="51"/>
        <end position="73"/>
    </location>
</feature>
<dbReference type="InterPro" id="IPR011547">
    <property type="entry name" value="SLC26A/SulP_dom"/>
</dbReference>
<dbReference type="RefSeq" id="WP_117352353.1">
    <property type="nucleotide sequence ID" value="NZ_CP020083.1"/>
</dbReference>
<feature type="domain" description="SLC26A/SulP transporter" evidence="7">
    <location>
        <begin position="22"/>
        <end position="392"/>
    </location>
</feature>
<evidence type="ECO:0000256" key="5">
    <source>
        <dbReference type="SAM" id="MobiDB-lite"/>
    </source>
</evidence>
<keyword evidence="2 6" id="KW-0812">Transmembrane</keyword>
<keyword evidence="4 6" id="KW-0472">Membrane</keyword>
<feature type="transmembrane region" description="Helical" evidence="6">
    <location>
        <begin position="125"/>
        <end position="147"/>
    </location>
</feature>
<keyword evidence="3 6" id="KW-1133">Transmembrane helix</keyword>
<accession>A0ABN5B4A2</accession>
<organism evidence="8 9">
    <name type="scientific">Blastomonas fulva</name>
    <dbReference type="NCBI Taxonomy" id="1550728"/>
    <lineage>
        <taxon>Bacteria</taxon>
        <taxon>Pseudomonadati</taxon>
        <taxon>Pseudomonadota</taxon>
        <taxon>Alphaproteobacteria</taxon>
        <taxon>Sphingomonadales</taxon>
        <taxon>Sphingomonadaceae</taxon>
        <taxon>Blastomonas</taxon>
    </lineage>
</organism>
<sequence>MIMTATTAPMGEFETMKKSWPQDLLASVVVFLVALPLCLGVAIASGAPPALGLITGIIGGIVVGSLAGSPLQVSGPAAGLAVLCYQLVAEHGLIMMGVVGLIAGALQLMAGVARLGQWFRAISPSVIHGMLAGIGVLILGSQFHVMIDDSPRGSGLENLISIPEAIYKAVFPMAMDSHHLAAMVGVATIAAILLWNQFKPKSLAVVPAPLIAVIVGTLVALFAGFDINRVTVPDNIVASLNIPTAEAFQRGLSMDILLLGVVFAFVASAETLLCATAVDQMHTGPRTKYDKELRAQGIGNMLCGAVGALPMTGVIVRSSANVQAGGKSRLSAIMHGVWILGTVAALPWLLAYIPTAALAAILVYTGYKLVNIAQIKKIASYGRIELVIYFATLGGIVVFDLLTGVIIGFVLATAKVVYTFTHVRVDLEDDEMANRTDVFLHGSATFFSIPRLASVLETVKSGREVHVHVEHLDHIDHACLDMLGAWEKQHNATGGTMIMEWKDLRDRYASPYQKMQDQFDGNPDQPGEGPKKAPPVLEPAA</sequence>
<evidence type="ECO:0000259" key="7">
    <source>
        <dbReference type="Pfam" id="PF00916"/>
    </source>
</evidence>
<keyword evidence="9" id="KW-1185">Reference proteome</keyword>
<feature type="transmembrane region" description="Helical" evidence="6">
    <location>
        <begin position="93"/>
        <end position="113"/>
    </location>
</feature>
<dbReference type="GeneID" id="303485988"/>
<feature type="transmembrane region" description="Helical" evidence="6">
    <location>
        <begin position="256"/>
        <end position="278"/>
    </location>
</feature>
<evidence type="ECO:0000313" key="8">
    <source>
        <dbReference type="EMBL" id="ASR51828.1"/>
    </source>
</evidence>
<evidence type="ECO:0000256" key="3">
    <source>
        <dbReference type="ARBA" id="ARBA00022989"/>
    </source>
</evidence>
<evidence type="ECO:0000256" key="2">
    <source>
        <dbReference type="ARBA" id="ARBA00022692"/>
    </source>
</evidence>
<dbReference type="Pfam" id="PF00916">
    <property type="entry name" value="Sulfate_transp"/>
    <property type="match status" value="1"/>
</dbReference>